<reference evidence="1 4" key="2">
    <citation type="submission" date="2016-10" db="EMBL/GenBank/DDBJ databases">
        <title>Hydorgenophaga sp. LPB0072 isolated from gastropod.</title>
        <authorList>
            <person name="Kim E."/>
            <person name="Yi H."/>
        </authorList>
    </citation>
    <scope>NUCLEOTIDE SEQUENCE [LARGE SCALE GENOMIC DNA]</scope>
    <source>
        <strain evidence="1 4">LPB0072</strain>
    </source>
</reference>
<evidence type="ECO:0000313" key="3">
    <source>
        <dbReference type="Proteomes" id="UP000185657"/>
    </source>
</evidence>
<dbReference type="AlphaFoldDB" id="A0A167HEV6"/>
<evidence type="ECO:0000313" key="2">
    <source>
        <dbReference type="EMBL" id="OAD41085.1"/>
    </source>
</evidence>
<organism evidence="1 4">
    <name type="scientific">Hydrogenophaga crassostreae</name>
    <dbReference type="NCBI Taxonomy" id="1763535"/>
    <lineage>
        <taxon>Bacteria</taxon>
        <taxon>Pseudomonadati</taxon>
        <taxon>Pseudomonadota</taxon>
        <taxon>Betaproteobacteria</taxon>
        <taxon>Burkholderiales</taxon>
        <taxon>Comamonadaceae</taxon>
        <taxon>Hydrogenophaga</taxon>
    </lineage>
</organism>
<accession>A0A167HEV6</accession>
<dbReference type="KEGG" id="hyl:LPB072_04030"/>
<protein>
    <submittedName>
        <fullName evidence="1">Uncharacterized protein</fullName>
    </submittedName>
</protein>
<evidence type="ECO:0000313" key="4">
    <source>
        <dbReference type="Proteomes" id="UP000185680"/>
    </source>
</evidence>
<sequence>MRFAQLVNERGLVTADGTVVAPPGSVAVTGMALIDPVATGVQGEMGIPSNVKGPVLVVEGNDENRSHFRPLYYGDDPRVTTVQHPGNHVGVGGGYDRNGTAANVLEGVTGYLQNRGVPLTDVPQALRFDPSKRPQIYTEGYATARNGEVLPNPDGTPKSVWPLDEAKLGRIAVRPHMSETHKAWLEKAFQDLSPELKARGLSDGQCAQASLACVSAAAENAQWGAPERFVVSKDGASMAAVQQDGRFTEVGVGKALQTSSSEYLERLNPPEQDVQQGRALTAEMRHIPVPQLAR</sequence>
<dbReference type="STRING" id="1763535.LPB072_04030"/>
<reference evidence="2 3" key="1">
    <citation type="submission" date="2016-02" db="EMBL/GenBank/DDBJ databases">
        <title>Draft genome sequence of Hydrogenophaga sp. LPB0072.</title>
        <authorList>
            <person name="Shin S.-K."/>
            <person name="Yi H."/>
        </authorList>
    </citation>
    <scope>NUCLEOTIDE SEQUENCE [LARGE SCALE GENOMIC DNA]</scope>
    <source>
        <strain evidence="2 3">LPB0072</strain>
    </source>
</reference>
<dbReference type="EMBL" id="LVWD01000026">
    <property type="protein sequence ID" value="OAD41085.1"/>
    <property type="molecule type" value="Genomic_DNA"/>
</dbReference>
<dbReference type="Proteomes" id="UP000185657">
    <property type="component" value="Unassembled WGS sequence"/>
</dbReference>
<proteinExistence type="predicted"/>
<gene>
    <name evidence="1" type="ORF">LPB072_04030</name>
    <name evidence="2" type="ORF">LPB72_14280</name>
</gene>
<dbReference type="Proteomes" id="UP000185680">
    <property type="component" value="Chromosome"/>
</dbReference>
<keyword evidence="3" id="KW-1185">Reference proteome</keyword>
<name>A0A167HEV6_9BURK</name>
<dbReference type="EMBL" id="CP017476">
    <property type="protein sequence ID" value="AOW12140.1"/>
    <property type="molecule type" value="Genomic_DNA"/>
</dbReference>
<evidence type="ECO:0000313" key="1">
    <source>
        <dbReference type="EMBL" id="AOW12140.1"/>
    </source>
</evidence>